<dbReference type="AlphaFoldDB" id="A0A1I2DM37"/>
<feature type="region of interest" description="Disordered" evidence="1">
    <location>
        <begin position="105"/>
        <end position="233"/>
    </location>
</feature>
<accession>A0A1I2DM37</accession>
<organism evidence="2 3">
    <name type="scientific">Nannocystis exedens</name>
    <dbReference type="NCBI Taxonomy" id="54"/>
    <lineage>
        <taxon>Bacteria</taxon>
        <taxon>Pseudomonadati</taxon>
        <taxon>Myxococcota</taxon>
        <taxon>Polyangia</taxon>
        <taxon>Nannocystales</taxon>
        <taxon>Nannocystaceae</taxon>
        <taxon>Nannocystis</taxon>
    </lineage>
</organism>
<feature type="region of interest" description="Disordered" evidence="1">
    <location>
        <begin position="1"/>
        <end position="55"/>
    </location>
</feature>
<keyword evidence="3" id="KW-1185">Reference proteome</keyword>
<evidence type="ECO:0000313" key="3">
    <source>
        <dbReference type="Proteomes" id="UP000199400"/>
    </source>
</evidence>
<feature type="compositionally biased region" description="Basic and acidic residues" evidence="1">
    <location>
        <begin position="26"/>
        <end position="40"/>
    </location>
</feature>
<proteinExistence type="predicted"/>
<sequence length="287" mass="31270">MFWGTCPGERAARPGPPPDRGASAAREGRRVEKVLKDMSRRARRGTAGQSPGAERARREAAVVMDMSPGTCRGERGARRDRKGLAERARRAGGCRYVHVTEDMSRRARRERGARRRLAERARRGHSWRTRHVLGDMSRKAAQDPGATRARRRSWRAGSPASEASAARGGSIEHVLRDTSARTRRGASAARARRPARGRGGRTTPAGRRPAGRSDMSGSACPGGRGEAKPWPDASGRRRIFLRIMSFRTCGRGMSGGAAAQASQHFLYFLPLPHGQGSLRPILGAVRT</sequence>
<gene>
    <name evidence="2" type="ORF">SAMN02745121_05607</name>
</gene>
<evidence type="ECO:0000313" key="2">
    <source>
        <dbReference type="EMBL" id="SFE81537.1"/>
    </source>
</evidence>
<reference evidence="3" key="1">
    <citation type="submission" date="2016-10" db="EMBL/GenBank/DDBJ databases">
        <authorList>
            <person name="Varghese N."/>
            <person name="Submissions S."/>
        </authorList>
    </citation>
    <scope>NUCLEOTIDE SEQUENCE [LARGE SCALE GENOMIC DNA]</scope>
    <source>
        <strain evidence="3">ATCC 25963</strain>
    </source>
</reference>
<protein>
    <submittedName>
        <fullName evidence="2">Uncharacterized protein</fullName>
    </submittedName>
</protein>
<evidence type="ECO:0000256" key="1">
    <source>
        <dbReference type="SAM" id="MobiDB-lite"/>
    </source>
</evidence>
<feature type="compositionally biased region" description="Basic residues" evidence="1">
    <location>
        <begin position="106"/>
        <end position="115"/>
    </location>
</feature>
<feature type="compositionally biased region" description="Basic and acidic residues" evidence="1">
    <location>
        <begin position="132"/>
        <end position="141"/>
    </location>
</feature>
<feature type="compositionally biased region" description="Basic residues" evidence="1">
    <location>
        <begin position="122"/>
        <end position="131"/>
    </location>
</feature>
<dbReference type="Proteomes" id="UP000199400">
    <property type="component" value="Unassembled WGS sequence"/>
</dbReference>
<dbReference type="EMBL" id="FOMX01000020">
    <property type="protein sequence ID" value="SFE81537.1"/>
    <property type="molecule type" value="Genomic_DNA"/>
</dbReference>
<feature type="compositionally biased region" description="Basic residues" evidence="1">
    <location>
        <begin position="190"/>
        <end position="199"/>
    </location>
</feature>
<name>A0A1I2DM37_9BACT</name>